<name>A0A7J9I5I2_9ROSI</name>
<dbReference type="PANTHER" id="PTHR31175">
    <property type="entry name" value="AUXIN-RESPONSIVE FAMILY PROTEIN"/>
    <property type="match status" value="1"/>
</dbReference>
<comment type="similarity">
    <text evidence="1">Belongs to the ARG7 family.</text>
</comment>
<keyword evidence="3" id="KW-0341">Growth regulation</keyword>
<evidence type="ECO:0000313" key="5">
    <source>
        <dbReference type="Proteomes" id="UP000593560"/>
    </source>
</evidence>
<keyword evidence="5" id="KW-1185">Reference proteome</keyword>
<evidence type="ECO:0000256" key="1">
    <source>
        <dbReference type="ARBA" id="ARBA00006974"/>
    </source>
</evidence>
<dbReference type="PANTHER" id="PTHR31175:SF82">
    <property type="entry name" value="AUXIN-RESPONSIVE PROTEIN SAUR65"/>
    <property type="match status" value="1"/>
</dbReference>
<proteinExistence type="inferred from homology"/>
<sequence>MISARKLIKLARKWKKLVAIRRKRITFSSTSSMVEKGHFVVYSADEKRFMLPLEYLKNEMVMELFNLAEEEFGIPSNGHLILPFDSTFMEYAIGLIKGKASKEVEKALIVFTTQEKKGLQLNEFYVSVVLYKYPISSFTSAQKKIPLLSSDSYNFHPLATKQTSMVGTKIFIRMARKWKKLSVIGRRRITSSLVDNGHFVIYTIDQKRFVIPLAYLRNTIFMELLKMSEEEFGLPSDGPIIFPCDSVAMNYIVSLLRRSLAKDLEKAVLNSVASYRCSSNTSYFHQAHTDQQSLVSGFRGNYSLLLKLIGVAGKWQKIATVGRKRITSARTNRKVAAGAVNHYEKSSVVVKGCFVIFTTDKRHFMIPLAFLSNCIFRELFKMSQEEFVLPSDGPITLPCDSVFMNYIISIVKRGLSKDLERAVVNSISTYCFSPDTYFNQGHEDTQSLVFGF</sequence>
<evidence type="ECO:0000313" key="4">
    <source>
        <dbReference type="EMBL" id="MBA0817379.1"/>
    </source>
</evidence>
<evidence type="ECO:0000256" key="2">
    <source>
        <dbReference type="ARBA" id="ARBA00022473"/>
    </source>
</evidence>
<organism evidence="4 5">
    <name type="scientific">Gossypium harknessii</name>
    <dbReference type="NCBI Taxonomy" id="34285"/>
    <lineage>
        <taxon>Eukaryota</taxon>
        <taxon>Viridiplantae</taxon>
        <taxon>Streptophyta</taxon>
        <taxon>Embryophyta</taxon>
        <taxon>Tracheophyta</taxon>
        <taxon>Spermatophyta</taxon>
        <taxon>Magnoliopsida</taxon>
        <taxon>eudicotyledons</taxon>
        <taxon>Gunneridae</taxon>
        <taxon>Pentapetalae</taxon>
        <taxon>rosids</taxon>
        <taxon>malvids</taxon>
        <taxon>Malvales</taxon>
        <taxon>Malvaceae</taxon>
        <taxon>Malvoideae</taxon>
        <taxon>Gossypium</taxon>
    </lineage>
</organism>
<accession>A0A7J9I5I2</accession>
<reference evidence="4 5" key="1">
    <citation type="journal article" date="2019" name="Genome Biol. Evol.">
        <title>Insights into the evolution of the New World diploid cottons (Gossypium, subgenus Houzingenia) based on genome sequencing.</title>
        <authorList>
            <person name="Grover C.E."/>
            <person name="Arick M.A. 2nd"/>
            <person name="Thrash A."/>
            <person name="Conover J.L."/>
            <person name="Sanders W.S."/>
            <person name="Peterson D.G."/>
            <person name="Frelichowski J.E."/>
            <person name="Scheffler J.A."/>
            <person name="Scheffler B.E."/>
            <person name="Wendel J.F."/>
        </authorList>
    </citation>
    <scope>NUCLEOTIDE SEQUENCE [LARGE SCALE GENOMIC DNA]</scope>
    <source>
        <strain evidence="4">0</strain>
        <tissue evidence="4">Leaf</tissue>
    </source>
</reference>
<dbReference type="OrthoDB" id="1936278at2759"/>
<dbReference type="EMBL" id="JABFAD010000149">
    <property type="protein sequence ID" value="MBA0817379.1"/>
    <property type="molecule type" value="Genomic_DNA"/>
</dbReference>
<comment type="caution">
    <text evidence="4">The sequence shown here is derived from an EMBL/GenBank/DDBJ whole genome shotgun (WGS) entry which is preliminary data.</text>
</comment>
<evidence type="ECO:0000256" key="3">
    <source>
        <dbReference type="ARBA" id="ARBA00022604"/>
    </source>
</evidence>
<dbReference type="AlphaFoldDB" id="A0A7J9I5I2"/>
<gene>
    <name evidence="4" type="ORF">Gohar_028338</name>
</gene>
<dbReference type="Pfam" id="PF02519">
    <property type="entry name" value="Auxin_inducible"/>
    <property type="match status" value="3"/>
</dbReference>
<dbReference type="Proteomes" id="UP000593560">
    <property type="component" value="Unassembled WGS sequence"/>
</dbReference>
<protein>
    <submittedName>
        <fullName evidence="4">Uncharacterized protein</fullName>
    </submittedName>
</protein>
<dbReference type="InterPro" id="IPR003676">
    <property type="entry name" value="SAUR_fam"/>
</dbReference>
<keyword evidence="2" id="KW-0217">Developmental protein</keyword>
<dbReference type="GO" id="GO:0009733">
    <property type="term" value="P:response to auxin"/>
    <property type="evidence" value="ECO:0007669"/>
    <property type="project" value="InterPro"/>
</dbReference>